<dbReference type="Proteomes" id="UP000187209">
    <property type="component" value="Unassembled WGS sequence"/>
</dbReference>
<reference evidence="2 3" key="1">
    <citation type="submission" date="2016-11" db="EMBL/GenBank/DDBJ databases">
        <title>The macronuclear genome of Stentor coeruleus: a giant cell with tiny introns.</title>
        <authorList>
            <person name="Slabodnick M."/>
            <person name="Ruby J.G."/>
            <person name="Reiff S.B."/>
            <person name="Swart E.C."/>
            <person name="Gosai S."/>
            <person name="Prabakaran S."/>
            <person name="Witkowska E."/>
            <person name="Larue G.E."/>
            <person name="Fisher S."/>
            <person name="Freeman R.M."/>
            <person name="Gunawardena J."/>
            <person name="Chu W."/>
            <person name="Stover N.A."/>
            <person name="Gregory B.D."/>
            <person name="Nowacki M."/>
            <person name="Derisi J."/>
            <person name="Roy S.W."/>
            <person name="Marshall W.F."/>
            <person name="Sood P."/>
        </authorList>
    </citation>
    <scope>NUCLEOTIDE SEQUENCE [LARGE SCALE GENOMIC DNA]</scope>
    <source>
        <strain evidence="2">WM001</strain>
    </source>
</reference>
<feature type="domain" description="Cyclin N-terminal" evidence="1">
    <location>
        <begin position="124"/>
        <end position="219"/>
    </location>
</feature>
<comment type="caution">
    <text evidence="2">The sequence shown here is derived from an EMBL/GenBank/DDBJ whole genome shotgun (WGS) entry which is preliminary data.</text>
</comment>
<dbReference type="AlphaFoldDB" id="A0A1R2ARM0"/>
<evidence type="ECO:0000313" key="3">
    <source>
        <dbReference type="Proteomes" id="UP000187209"/>
    </source>
</evidence>
<dbReference type="InterPro" id="IPR006671">
    <property type="entry name" value="Cyclin_N"/>
</dbReference>
<accession>A0A1R2ARM0</accession>
<keyword evidence="3" id="KW-1185">Reference proteome</keyword>
<dbReference type="PANTHER" id="PTHR14248">
    <property type="entry name" value="CYCLIN Y, ISOFORM A"/>
    <property type="match status" value="1"/>
</dbReference>
<dbReference type="Gene3D" id="1.10.472.10">
    <property type="entry name" value="Cyclin-like"/>
    <property type="match status" value="1"/>
</dbReference>
<sequence length="262" mass="30196">MGNSHTQNPKTEQITSLAEYNPSPSPNLPSQAPFADDTELITESILSIHDEMDEILHIVSRILLNYIKIGQKKQQNQASAAFNEQQYLKKKWITKILSHQCDIMPFFSYEQVVLNPEANFPNTNNITEFIKPIFDKLGIQNECLLMMLIYIDRIMSEEDISLNKENWRPIVYSALILSGKMLEDMSIANVDYSIIYPFFSLNSTNFLEKQITSSLHWNLFISQEQYSAYLRKLKGMISVSDHSLLDKLSRQGSLKEDTEPSF</sequence>
<dbReference type="SUPFAM" id="SSF47954">
    <property type="entry name" value="Cyclin-like"/>
    <property type="match status" value="1"/>
</dbReference>
<dbReference type="OrthoDB" id="313313at2759"/>
<organism evidence="2 3">
    <name type="scientific">Stentor coeruleus</name>
    <dbReference type="NCBI Taxonomy" id="5963"/>
    <lineage>
        <taxon>Eukaryota</taxon>
        <taxon>Sar</taxon>
        <taxon>Alveolata</taxon>
        <taxon>Ciliophora</taxon>
        <taxon>Postciliodesmatophora</taxon>
        <taxon>Heterotrichea</taxon>
        <taxon>Heterotrichida</taxon>
        <taxon>Stentoridae</taxon>
        <taxon>Stentor</taxon>
    </lineage>
</organism>
<dbReference type="Pfam" id="PF00134">
    <property type="entry name" value="Cyclin_N"/>
    <property type="match status" value="1"/>
</dbReference>
<gene>
    <name evidence="2" type="ORF">SteCoe_35877</name>
</gene>
<dbReference type="InterPro" id="IPR036915">
    <property type="entry name" value="Cyclin-like_sf"/>
</dbReference>
<evidence type="ECO:0000259" key="1">
    <source>
        <dbReference type="Pfam" id="PF00134"/>
    </source>
</evidence>
<evidence type="ECO:0000313" key="2">
    <source>
        <dbReference type="EMBL" id="OMJ67060.1"/>
    </source>
</evidence>
<proteinExistence type="predicted"/>
<protein>
    <recommendedName>
        <fullName evidence="1">Cyclin N-terminal domain-containing protein</fullName>
    </recommendedName>
</protein>
<name>A0A1R2ARM0_9CILI</name>
<dbReference type="EMBL" id="MPUH01001572">
    <property type="protein sequence ID" value="OMJ67060.1"/>
    <property type="molecule type" value="Genomic_DNA"/>
</dbReference>